<comment type="caution">
    <text evidence="2">The sequence shown here is derived from an EMBL/GenBank/DDBJ whole genome shotgun (WGS) entry which is preliminary data.</text>
</comment>
<gene>
    <name evidence="2" type="ORF">HIR71_09575</name>
</gene>
<dbReference type="RefSeq" id="WP_169324832.1">
    <property type="nucleotide sequence ID" value="NZ_JABCJJ010000012.1"/>
</dbReference>
<dbReference type="Proteomes" id="UP000562124">
    <property type="component" value="Unassembled WGS sequence"/>
</dbReference>
<dbReference type="InterPro" id="IPR007842">
    <property type="entry name" value="HEPN_dom"/>
</dbReference>
<feature type="domain" description="HEPN" evidence="1">
    <location>
        <begin position="36"/>
        <end position="148"/>
    </location>
</feature>
<keyword evidence="3" id="KW-1185">Reference proteome</keyword>
<proteinExistence type="predicted"/>
<evidence type="ECO:0000259" key="1">
    <source>
        <dbReference type="Pfam" id="PF05168"/>
    </source>
</evidence>
<organism evidence="2 3">
    <name type="scientific">Cellulomonas fimi</name>
    <dbReference type="NCBI Taxonomy" id="1708"/>
    <lineage>
        <taxon>Bacteria</taxon>
        <taxon>Bacillati</taxon>
        <taxon>Actinomycetota</taxon>
        <taxon>Actinomycetes</taxon>
        <taxon>Micrococcales</taxon>
        <taxon>Cellulomonadaceae</taxon>
        <taxon>Cellulomonas</taxon>
    </lineage>
</organism>
<accession>A0A7Y0QGT9</accession>
<reference evidence="2 3" key="1">
    <citation type="submission" date="2020-04" db="EMBL/GenBank/DDBJ databases">
        <title>Sequencing and Assembly of C. fimi.</title>
        <authorList>
            <person name="Ramsey A.R."/>
        </authorList>
    </citation>
    <scope>NUCLEOTIDE SEQUENCE [LARGE SCALE GENOMIC DNA]</scope>
    <source>
        <strain evidence="2 3">SB</strain>
    </source>
</reference>
<dbReference type="Gene3D" id="1.20.120.330">
    <property type="entry name" value="Nucleotidyltransferases domain 2"/>
    <property type="match status" value="1"/>
</dbReference>
<evidence type="ECO:0000313" key="3">
    <source>
        <dbReference type="Proteomes" id="UP000562124"/>
    </source>
</evidence>
<dbReference type="EMBL" id="JABCJJ010000012">
    <property type="protein sequence ID" value="NMR20461.1"/>
    <property type="molecule type" value="Genomic_DNA"/>
</dbReference>
<name>A0A7Y0QGT9_CELFI</name>
<dbReference type="AlphaFoldDB" id="A0A7Y0QGT9"/>
<protein>
    <submittedName>
        <fullName evidence="2">HEPN domain-containing protein</fullName>
    </submittedName>
</protein>
<evidence type="ECO:0000313" key="2">
    <source>
        <dbReference type="EMBL" id="NMR20461.1"/>
    </source>
</evidence>
<sequence>MSDPLRWEQGRVHIDALIAEGRLQVVHPNGELAELMILQATRHLASARTVSEIDPVGAFQLVYDGARNALAAILLNQGLRPKGGDGAHAVLLTATRAQLHPPLGADLDAFDWMRRTRNESEYPTTDAPVASAEDVEEALPAAERIIEIAVTVLPRMPVY</sequence>
<dbReference type="Pfam" id="PF05168">
    <property type="entry name" value="HEPN"/>
    <property type="match status" value="1"/>
</dbReference>